<dbReference type="PANTHER" id="PTHR11557">
    <property type="entry name" value="PORPHOBILINOGEN DEAMINASE"/>
    <property type="match status" value="1"/>
</dbReference>
<dbReference type="InParanoid" id="A0A1Y2EXW1"/>
<proteinExistence type="inferred from homology"/>
<evidence type="ECO:0000256" key="11">
    <source>
        <dbReference type="ARBA" id="ARBA00033064"/>
    </source>
</evidence>
<protein>
    <recommendedName>
        <fullName evidence="6">Porphobilinogen deaminase</fullName>
        <ecNumber evidence="5">2.5.1.61</ecNumber>
    </recommendedName>
    <alternativeName>
        <fullName evidence="11">Hydroxymethylbilane synthase</fullName>
    </alternativeName>
    <alternativeName>
        <fullName evidence="10">Pre-uroporphyrinogen synthase</fullName>
    </alternativeName>
</protein>
<reference evidence="16 17" key="1">
    <citation type="submission" date="2016-07" db="EMBL/GenBank/DDBJ databases">
        <title>Pervasive Adenine N6-methylation of Active Genes in Fungi.</title>
        <authorList>
            <consortium name="DOE Joint Genome Institute"/>
            <person name="Mondo S.J."/>
            <person name="Dannebaum R.O."/>
            <person name="Kuo R.C."/>
            <person name="Labutti K."/>
            <person name="Haridas S."/>
            <person name="Kuo A."/>
            <person name="Salamov A."/>
            <person name="Ahrendt S.R."/>
            <person name="Lipzen A."/>
            <person name="Sullivan W."/>
            <person name="Andreopoulos W.B."/>
            <person name="Clum A."/>
            <person name="Lindquist E."/>
            <person name="Daum C."/>
            <person name="Ramamoorthy G.K."/>
            <person name="Gryganskyi A."/>
            <person name="Culley D."/>
            <person name="Magnuson J.K."/>
            <person name="James T.Y."/>
            <person name="O'Malley M.A."/>
            <person name="Stajich J.E."/>
            <person name="Spatafora J.W."/>
            <person name="Visel A."/>
            <person name="Grigoriev I.V."/>
        </authorList>
    </citation>
    <scope>NUCLEOTIDE SEQUENCE [LARGE SCALE GENOMIC DNA]</scope>
    <source>
        <strain evidence="16 17">62-1032</strain>
    </source>
</reference>
<keyword evidence="17" id="KW-1185">Reference proteome</keyword>
<comment type="similarity">
    <text evidence="4">Belongs to the HMBS family.</text>
</comment>
<dbReference type="SUPFAM" id="SSF54782">
    <property type="entry name" value="Porphobilinogen deaminase (hydroxymethylbilane synthase), C-terminal domain"/>
    <property type="match status" value="1"/>
</dbReference>
<dbReference type="PRINTS" id="PR00151">
    <property type="entry name" value="PORPHBDMNASE"/>
</dbReference>
<dbReference type="UniPathway" id="UPA00251">
    <property type="reaction ID" value="UER00319"/>
</dbReference>
<dbReference type="GO" id="GO:0005737">
    <property type="term" value="C:cytoplasm"/>
    <property type="evidence" value="ECO:0007669"/>
    <property type="project" value="TreeGrafter"/>
</dbReference>
<evidence type="ECO:0000256" key="6">
    <source>
        <dbReference type="ARBA" id="ARBA00016519"/>
    </source>
</evidence>
<evidence type="ECO:0000256" key="9">
    <source>
        <dbReference type="ARBA" id="ARBA00023244"/>
    </source>
</evidence>
<dbReference type="Pfam" id="PF03900">
    <property type="entry name" value="Porphobil_deamC"/>
    <property type="match status" value="1"/>
</dbReference>
<dbReference type="OrthoDB" id="564646at2759"/>
<comment type="cofactor">
    <cofactor evidence="1">
        <name>dipyrromethane</name>
        <dbReference type="ChEBI" id="CHEBI:60342"/>
    </cofactor>
</comment>
<keyword evidence="9" id="KW-0627">Porphyrin biosynthesis</keyword>
<dbReference type="EMBL" id="MCGR01000036">
    <property type="protein sequence ID" value="ORY75946.1"/>
    <property type="molecule type" value="Genomic_DNA"/>
</dbReference>
<dbReference type="PANTHER" id="PTHR11557:SF0">
    <property type="entry name" value="PORPHOBILINOGEN DEAMINASE"/>
    <property type="match status" value="1"/>
</dbReference>
<evidence type="ECO:0000256" key="2">
    <source>
        <dbReference type="ARBA" id="ARBA00002869"/>
    </source>
</evidence>
<evidence type="ECO:0000259" key="14">
    <source>
        <dbReference type="Pfam" id="PF01379"/>
    </source>
</evidence>
<dbReference type="EC" id="2.5.1.61" evidence="5"/>
<evidence type="ECO:0000256" key="7">
    <source>
        <dbReference type="ARBA" id="ARBA00022679"/>
    </source>
</evidence>
<feature type="region of interest" description="Disordered" evidence="13">
    <location>
        <begin position="314"/>
        <end position="335"/>
    </location>
</feature>
<dbReference type="InterPro" id="IPR022418">
    <property type="entry name" value="Porphobilinogen_deaminase_C"/>
</dbReference>
<dbReference type="FunCoup" id="A0A1Y2EXW1">
    <property type="interactions" value="416"/>
</dbReference>
<comment type="function">
    <text evidence="2">Tetrapolymerization of the monopyrrole PBG into the hydroxymethylbilane pre-uroporphyrinogen in several discrete steps.</text>
</comment>
<feature type="domain" description="Porphobilinogen deaminase C-terminal" evidence="15">
    <location>
        <begin position="280"/>
        <end position="304"/>
    </location>
</feature>
<dbReference type="InterPro" id="IPR022417">
    <property type="entry name" value="Porphobilin_deaminase_N"/>
</dbReference>
<dbReference type="FunFam" id="3.40.190.10:FF:000005">
    <property type="entry name" value="Porphobilinogen deaminase"/>
    <property type="match status" value="1"/>
</dbReference>
<dbReference type="AlphaFoldDB" id="A0A1Y2EXW1"/>
<dbReference type="Gene3D" id="3.40.190.10">
    <property type="entry name" value="Periplasmic binding protein-like II"/>
    <property type="match status" value="2"/>
</dbReference>
<accession>A0A1Y2EXW1</accession>
<dbReference type="NCBIfam" id="TIGR00212">
    <property type="entry name" value="hemC"/>
    <property type="match status" value="1"/>
</dbReference>
<dbReference type="Pfam" id="PF01379">
    <property type="entry name" value="Porphobil_deam"/>
    <property type="match status" value="1"/>
</dbReference>
<evidence type="ECO:0000256" key="3">
    <source>
        <dbReference type="ARBA" id="ARBA00004735"/>
    </source>
</evidence>
<dbReference type="GO" id="GO:0004418">
    <property type="term" value="F:hydroxymethylbilane synthase activity"/>
    <property type="evidence" value="ECO:0007669"/>
    <property type="project" value="UniProtKB-EC"/>
</dbReference>
<dbReference type="GO" id="GO:0006782">
    <property type="term" value="P:protoporphyrinogen IX biosynthetic process"/>
    <property type="evidence" value="ECO:0007669"/>
    <property type="project" value="UniProtKB-UniPathway"/>
</dbReference>
<dbReference type="Gene3D" id="3.30.160.40">
    <property type="entry name" value="Porphobilinogen deaminase, C-terminal domain"/>
    <property type="match status" value="1"/>
</dbReference>
<gene>
    <name evidence="16" type="ORF">BCR35DRAFT_292711</name>
</gene>
<feature type="domain" description="Porphobilinogen deaminase N-terminal" evidence="14">
    <location>
        <begin position="51"/>
        <end position="264"/>
    </location>
</feature>
<evidence type="ECO:0000256" key="1">
    <source>
        <dbReference type="ARBA" id="ARBA00001916"/>
    </source>
</evidence>
<dbReference type="InterPro" id="IPR036803">
    <property type="entry name" value="Porphobilinogen_deaminase_C_sf"/>
</dbReference>
<dbReference type="CDD" id="cd13645">
    <property type="entry name" value="PBP2_HuPBGD_like"/>
    <property type="match status" value="1"/>
</dbReference>
<evidence type="ECO:0000256" key="8">
    <source>
        <dbReference type="ARBA" id="ARBA00023133"/>
    </source>
</evidence>
<comment type="caution">
    <text evidence="16">The sequence shown here is derived from an EMBL/GenBank/DDBJ whole genome shotgun (WGS) entry which is preliminary data.</text>
</comment>
<evidence type="ECO:0000256" key="13">
    <source>
        <dbReference type="SAM" id="MobiDB-lite"/>
    </source>
</evidence>
<evidence type="ECO:0000259" key="15">
    <source>
        <dbReference type="Pfam" id="PF03900"/>
    </source>
</evidence>
<dbReference type="PROSITE" id="PS00533">
    <property type="entry name" value="PORPHOBILINOGEN_DEAM"/>
    <property type="match status" value="1"/>
</dbReference>
<keyword evidence="7" id="KW-0808">Transferase</keyword>
<dbReference type="STRING" id="106004.A0A1Y2EXW1"/>
<name>A0A1Y2EXW1_9BASI</name>
<evidence type="ECO:0000256" key="12">
    <source>
        <dbReference type="ARBA" id="ARBA00048169"/>
    </source>
</evidence>
<organism evidence="16 17">
    <name type="scientific">Leucosporidium creatinivorum</name>
    <dbReference type="NCBI Taxonomy" id="106004"/>
    <lineage>
        <taxon>Eukaryota</taxon>
        <taxon>Fungi</taxon>
        <taxon>Dikarya</taxon>
        <taxon>Basidiomycota</taxon>
        <taxon>Pucciniomycotina</taxon>
        <taxon>Microbotryomycetes</taxon>
        <taxon>Leucosporidiales</taxon>
        <taxon>Leucosporidium</taxon>
    </lineage>
</organism>
<evidence type="ECO:0000313" key="16">
    <source>
        <dbReference type="EMBL" id="ORY75946.1"/>
    </source>
</evidence>
<dbReference type="SUPFAM" id="SSF53850">
    <property type="entry name" value="Periplasmic binding protein-like II"/>
    <property type="match status" value="1"/>
</dbReference>
<dbReference type="InterPro" id="IPR022419">
    <property type="entry name" value="Porphobilin_deaminase_cofac_BS"/>
</dbReference>
<sequence>MQLPAFHPPVTDPNARCPVQSSSANLEASYERDAGLLRERAAASVRSKIFTIGTRRSKLAMVQAEAVKASLEELWPDTEVKIIGMTTGGDQNQSKALYLFGADGKSLWTKELEVALLEGQVDAIVHCLKDMPTELPPRCELGAILEREDPSDALVVKDGLDYNSLNEMPDGSVIGTSSVRRVAQLRKHYPKLKFADVRGAVGTRLAKLDDPISPYSALILASAGLLRLGLGSRITAAVTSPVLYHAVGQGALGIEIREGDERTREIIGALECWKTGYSTRAEKAMLHVLEGGCSVPVGCETEIVEIPFECPMGQSATASDPSSPPPSSHPTDRTRHAAKLTLHGSVTSLSGTSSVLASITRNVYSIADAEALGAAVAADLIAGGGRKILQELGKHVKEVGGKELDGKEMPFVGNNLGERSAINTPPPSAVARRGSMGQVLDSEVLLKSPKRTVFKEGEVCLRPEGW</sequence>
<dbReference type="FunFam" id="3.40.190.10:FF:000086">
    <property type="entry name" value="Probable porphobilinogen deaminase"/>
    <property type="match status" value="1"/>
</dbReference>
<evidence type="ECO:0000256" key="10">
    <source>
        <dbReference type="ARBA" id="ARBA00030685"/>
    </source>
</evidence>
<dbReference type="InterPro" id="IPR000860">
    <property type="entry name" value="HemC"/>
</dbReference>
<evidence type="ECO:0000313" key="17">
    <source>
        <dbReference type="Proteomes" id="UP000193467"/>
    </source>
</evidence>
<comment type="pathway">
    <text evidence="3">Porphyrin-containing compound metabolism; protoporphyrin-IX biosynthesis; coproporphyrinogen-III from 5-aminolevulinate: step 2/4.</text>
</comment>
<evidence type="ECO:0000256" key="4">
    <source>
        <dbReference type="ARBA" id="ARBA00005638"/>
    </source>
</evidence>
<keyword evidence="8" id="KW-0350">Heme biosynthesis</keyword>
<evidence type="ECO:0000256" key="5">
    <source>
        <dbReference type="ARBA" id="ARBA00012655"/>
    </source>
</evidence>
<comment type="catalytic activity">
    <reaction evidence="12">
        <text>4 porphobilinogen + H2O = hydroxymethylbilane + 4 NH4(+)</text>
        <dbReference type="Rhea" id="RHEA:13185"/>
        <dbReference type="ChEBI" id="CHEBI:15377"/>
        <dbReference type="ChEBI" id="CHEBI:28938"/>
        <dbReference type="ChEBI" id="CHEBI:57845"/>
        <dbReference type="ChEBI" id="CHEBI:58126"/>
        <dbReference type="EC" id="2.5.1.61"/>
    </reaction>
</comment>
<dbReference type="Proteomes" id="UP000193467">
    <property type="component" value="Unassembled WGS sequence"/>
</dbReference>